<dbReference type="Proteomes" id="UP000319143">
    <property type="component" value="Unassembled WGS sequence"/>
</dbReference>
<name>A0A5C6DPS0_9BACT</name>
<gene>
    <name evidence="1" type="ORF">Poly41_31320</name>
</gene>
<protein>
    <submittedName>
        <fullName evidence="1">Uncharacterized protein</fullName>
    </submittedName>
</protein>
<sequence>MRGSERPALPVVAQFDVCRKRTDATPPQRIEKVEPVRLRDRCRDTYDSLRLPTNVVEVGSVVPTAVRISTEAAYASTAVVVRWTRVRPLPPPPSDAVEDPRWRWGVLTVSHLFTGNSADGKRRAAKVRRLAACGDGPDAIRGRVIARGRIPGGPDVGLVETGLDRLWLSGFLPRVAAPAIDLVSESELLRWIRKGTDGNFFAIGKSVGWNWRTFYPQLSIQGLGRLRHIFRYEAKPSGVTQPTSSDRHPFVVGTSGGILVSGGIPVGIQVAAMAPEFRIGYAQSFTASIPWLGQQLKASSLAVVNVLT</sequence>
<keyword evidence="2" id="KW-1185">Reference proteome</keyword>
<evidence type="ECO:0000313" key="1">
    <source>
        <dbReference type="EMBL" id="TWU37006.1"/>
    </source>
</evidence>
<accession>A0A5C6DPS0</accession>
<organism evidence="1 2">
    <name type="scientific">Novipirellula artificiosorum</name>
    <dbReference type="NCBI Taxonomy" id="2528016"/>
    <lineage>
        <taxon>Bacteria</taxon>
        <taxon>Pseudomonadati</taxon>
        <taxon>Planctomycetota</taxon>
        <taxon>Planctomycetia</taxon>
        <taxon>Pirellulales</taxon>
        <taxon>Pirellulaceae</taxon>
        <taxon>Novipirellula</taxon>
    </lineage>
</organism>
<reference evidence="1 2" key="1">
    <citation type="submission" date="2019-02" db="EMBL/GenBank/DDBJ databases">
        <title>Deep-cultivation of Planctomycetes and their phenomic and genomic characterization uncovers novel biology.</title>
        <authorList>
            <person name="Wiegand S."/>
            <person name="Jogler M."/>
            <person name="Boedeker C."/>
            <person name="Pinto D."/>
            <person name="Vollmers J."/>
            <person name="Rivas-Marin E."/>
            <person name="Kohn T."/>
            <person name="Peeters S.H."/>
            <person name="Heuer A."/>
            <person name="Rast P."/>
            <person name="Oberbeckmann S."/>
            <person name="Bunk B."/>
            <person name="Jeske O."/>
            <person name="Meyerdierks A."/>
            <person name="Storesund J.E."/>
            <person name="Kallscheuer N."/>
            <person name="Luecker S."/>
            <person name="Lage O.M."/>
            <person name="Pohl T."/>
            <person name="Merkel B.J."/>
            <person name="Hornburger P."/>
            <person name="Mueller R.-W."/>
            <person name="Bruemmer F."/>
            <person name="Labrenz M."/>
            <person name="Spormann A.M."/>
            <person name="Op Den Camp H."/>
            <person name="Overmann J."/>
            <person name="Amann R."/>
            <person name="Jetten M.S.M."/>
            <person name="Mascher T."/>
            <person name="Medema M.H."/>
            <person name="Devos D.P."/>
            <person name="Kaster A.-K."/>
            <person name="Ovreas L."/>
            <person name="Rohde M."/>
            <person name="Galperin M.Y."/>
            <person name="Jogler C."/>
        </authorList>
    </citation>
    <scope>NUCLEOTIDE SEQUENCE [LARGE SCALE GENOMIC DNA]</scope>
    <source>
        <strain evidence="1 2">Poly41</strain>
    </source>
</reference>
<dbReference type="AlphaFoldDB" id="A0A5C6DPS0"/>
<dbReference type="EMBL" id="SJPV01000005">
    <property type="protein sequence ID" value="TWU37006.1"/>
    <property type="molecule type" value="Genomic_DNA"/>
</dbReference>
<comment type="caution">
    <text evidence="1">The sequence shown here is derived from an EMBL/GenBank/DDBJ whole genome shotgun (WGS) entry which is preliminary data.</text>
</comment>
<proteinExistence type="predicted"/>
<evidence type="ECO:0000313" key="2">
    <source>
        <dbReference type="Proteomes" id="UP000319143"/>
    </source>
</evidence>